<dbReference type="FunFam" id="3.30.160.60:FF:002254">
    <property type="entry name" value="Zinc finger protein 540"/>
    <property type="match status" value="1"/>
</dbReference>
<dbReference type="InterPro" id="IPR001909">
    <property type="entry name" value="KRAB"/>
</dbReference>
<evidence type="ECO:0000259" key="13">
    <source>
        <dbReference type="PROSITE" id="PS50805"/>
    </source>
</evidence>
<sequence length="256" mass="29220">MLENYRNLVWLGLTASRPGVIDQLERVEVPWVPEGEAPEVSCPDFETRPETTQLFPELGLSMEVSSHEKFLTGDPYVSPLGEDLQCGAWLERKWSSEGKEPCEYNDYGKVFYGHIRLSEHQKIPSREAYECKQCGKAFHRRSGLRDHQRIHTGEKPYVCTQCGKSFSCKSTLTSHYRLHIGDRPYECSICGKAFHQRSGLIEHQRIHTGEKPYECKECGKAFHQRSGLAEHLKIHPREKPYACTKCGRNPSAASPP</sequence>
<evidence type="ECO:0000256" key="9">
    <source>
        <dbReference type="ARBA" id="ARBA00023163"/>
    </source>
</evidence>
<dbReference type="InterPro" id="IPR050752">
    <property type="entry name" value="C2H2-ZF_domain"/>
</dbReference>
<evidence type="ECO:0000256" key="10">
    <source>
        <dbReference type="ARBA" id="ARBA00023242"/>
    </source>
</evidence>
<dbReference type="PROSITE" id="PS50157">
    <property type="entry name" value="ZINC_FINGER_C2H2_2"/>
    <property type="match status" value="4"/>
</dbReference>
<evidence type="ECO:0000256" key="2">
    <source>
        <dbReference type="ARBA" id="ARBA00006991"/>
    </source>
</evidence>
<protein>
    <submittedName>
        <fullName evidence="15">Zinc finger protein 566-like isoform X2</fullName>
    </submittedName>
</protein>
<dbReference type="PROSITE" id="PS50805">
    <property type="entry name" value="KRAB"/>
    <property type="match status" value="1"/>
</dbReference>
<dbReference type="GO" id="GO:0008270">
    <property type="term" value="F:zinc ion binding"/>
    <property type="evidence" value="ECO:0007669"/>
    <property type="project" value="UniProtKB-KW"/>
</dbReference>
<evidence type="ECO:0000256" key="5">
    <source>
        <dbReference type="ARBA" id="ARBA00022771"/>
    </source>
</evidence>
<comment type="subcellular location">
    <subcellularLocation>
        <location evidence="1">Nucleus</location>
    </subcellularLocation>
</comment>
<keyword evidence="10" id="KW-0539">Nucleus</keyword>
<dbReference type="Pfam" id="PF13894">
    <property type="entry name" value="zf-C2H2_4"/>
    <property type="match status" value="1"/>
</dbReference>
<proteinExistence type="inferred from homology"/>
<dbReference type="GO" id="GO:0045596">
    <property type="term" value="P:negative regulation of cell differentiation"/>
    <property type="evidence" value="ECO:0007669"/>
    <property type="project" value="UniProtKB-ARBA"/>
</dbReference>
<evidence type="ECO:0000256" key="6">
    <source>
        <dbReference type="ARBA" id="ARBA00022833"/>
    </source>
</evidence>
<dbReference type="FunFam" id="3.30.160.60:FF:000912">
    <property type="entry name" value="Zinc finger protein 660"/>
    <property type="match status" value="1"/>
</dbReference>
<dbReference type="InterPro" id="IPR013087">
    <property type="entry name" value="Znf_C2H2_type"/>
</dbReference>
<dbReference type="GeneID" id="110215329"/>
<evidence type="ECO:0000313" key="15">
    <source>
        <dbReference type="RefSeq" id="XP_020852351.1"/>
    </source>
</evidence>
<dbReference type="InterPro" id="IPR036236">
    <property type="entry name" value="Znf_C2H2_sf"/>
</dbReference>
<keyword evidence="5 11" id="KW-0863">Zinc-finger</keyword>
<dbReference type="SMART" id="SM00355">
    <property type="entry name" value="ZnF_C2H2"/>
    <property type="match status" value="4"/>
</dbReference>
<evidence type="ECO:0000259" key="12">
    <source>
        <dbReference type="PROSITE" id="PS50157"/>
    </source>
</evidence>
<gene>
    <name evidence="15" type="primary">LOC110215329</name>
</gene>
<evidence type="ECO:0000256" key="3">
    <source>
        <dbReference type="ARBA" id="ARBA00022723"/>
    </source>
</evidence>
<dbReference type="Proteomes" id="UP000515140">
    <property type="component" value="Unplaced"/>
</dbReference>
<feature type="domain" description="C2H2-type" evidence="12">
    <location>
        <begin position="185"/>
        <end position="212"/>
    </location>
</feature>
<keyword evidence="3" id="KW-0479">Metal-binding</keyword>
<evidence type="ECO:0000313" key="14">
    <source>
        <dbReference type="Proteomes" id="UP000515140"/>
    </source>
</evidence>
<dbReference type="RefSeq" id="XP_020852351.1">
    <property type="nucleotide sequence ID" value="XM_020996692.1"/>
</dbReference>
<dbReference type="PANTHER" id="PTHR24384:SF246">
    <property type="entry name" value="GENE, 19965-RELATED"/>
    <property type="match status" value="1"/>
</dbReference>
<keyword evidence="9" id="KW-0804">Transcription</keyword>
<dbReference type="GO" id="GO:0005634">
    <property type="term" value="C:nucleus"/>
    <property type="evidence" value="ECO:0007669"/>
    <property type="project" value="UniProtKB-SubCell"/>
</dbReference>
<feature type="domain" description="KRAB" evidence="13">
    <location>
        <begin position="1"/>
        <end position="43"/>
    </location>
</feature>
<feature type="domain" description="C2H2-type" evidence="12">
    <location>
        <begin position="157"/>
        <end position="184"/>
    </location>
</feature>
<organism evidence="14 15">
    <name type="scientific">Phascolarctos cinereus</name>
    <name type="common">Koala</name>
    <dbReference type="NCBI Taxonomy" id="38626"/>
    <lineage>
        <taxon>Eukaryota</taxon>
        <taxon>Metazoa</taxon>
        <taxon>Chordata</taxon>
        <taxon>Craniata</taxon>
        <taxon>Vertebrata</taxon>
        <taxon>Euteleostomi</taxon>
        <taxon>Mammalia</taxon>
        <taxon>Metatheria</taxon>
        <taxon>Diprotodontia</taxon>
        <taxon>Phascolarctidae</taxon>
        <taxon>Phascolarctos</taxon>
    </lineage>
</organism>
<evidence type="ECO:0000256" key="11">
    <source>
        <dbReference type="PROSITE-ProRule" id="PRU00042"/>
    </source>
</evidence>
<dbReference type="PROSITE" id="PS00028">
    <property type="entry name" value="ZINC_FINGER_C2H2_1"/>
    <property type="match status" value="4"/>
</dbReference>
<dbReference type="PANTHER" id="PTHR24384">
    <property type="entry name" value="FINGER PUTATIVE TRANSCRIPTION FACTOR FAMILY-RELATED"/>
    <property type="match status" value="1"/>
</dbReference>
<evidence type="ECO:0000256" key="8">
    <source>
        <dbReference type="ARBA" id="ARBA00023125"/>
    </source>
</evidence>
<dbReference type="Gene3D" id="3.30.160.60">
    <property type="entry name" value="Classic Zinc Finger"/>
    <property type="match status" value="4"/>
</dbReference>
<accession>A0A6P5L9T9</accession>
<keyword evidence="6" id="KW-0862">Zinc</keyword>
<dbReference type="FunFam" id="3.30.160.60:FF:001498">
    <property type="entry name" value="Zinc finger protein 404"/>
    <property type="match status" value="2"/>
</dbReference>
<evidence type="ECO:0000256" key="7">
    <source>
        <dbReference type="ARBA" id="ARBA00023015"/>
    </source>
</evidence>
<dbReference type="GO" id="GO:0000978">
    <property type="term" value="F:RNA polymerase II cis-regulatory region sequence-specific DNA binding"/>
    <property type="evidence" value="ECO:0007669"/>
    <property type="project" value="TreeGrafter"/>
</dbReference>
<keyword evidence="4" id="KW-0677">Repeat</keyword>
<keyword evidence="14" id="KW-1185">Reference proteome</keyword>
<dbReference type="AlphaFoldDB" id="A0A6P5L9T9"/>
<keyword evidence="8" id="KW-0238">DNA-binding</keyword>
<comment type="similarity">
    <text evidence="2">Belongs to the krueppel C2H2-type zinc-finger protein family.</text>
</comment>
<keyword evidence="7" id="KW-0805">Transcription regulation</keyword>
<dbReference type="SUPFAM" id="SSF57667">
    <property type="entry name" value="beta-beta-alpha zinc fingers"/>
    <property type="match status" value="3"/>
</dbReference>
<feature type="domain" description="C2H2-type" evidence="12">
    <location>
        <begin position="129"/>
        <end position="156"/>
    </location>
</feature>
<evidence type="ECO:0000256" key="1">
    <source>
        <dbReference type="ARBA" id="ARBA00004123"/>
    </source>
</evidence>
<feature type="domain" description="C2H2-type" evidence="12">
    <location>
        <begin position="213"/>
        <end position="240"/>
    </location>
</feature>
<reference evidence="15" key="1">
    <citation type="submission" date="2025-08" db="UniProtKB">
        <authorList>
            <consortium name="RefSeq"/>
        </authorList>
    </citation>
    <scope>IDENTIFICATION</scope>
    <source>
        <tissue evidence="15">Spleen</tissue>
    </source>
</reference>
<name>A0A6P5L9T9_PHACI</name>
<dbReference type="Pfam" id="PF00096">
    <property type="entry name" value="zf-C2H2"/>
    <property type="match status" value="3"/>
</dbReference>
<evidence type="ECO:0000256" key="4">
    <source>
        <dbReference type="ARBA" id="ARBA00022737"/>
    </source>
</evidence>
<dbReference type="GO" id="GO:0000981">
    <property type="term" value="F:DNA-binding transcription factor activity, RNA polymerase II-specific"/>
    <property type="evidence" value="ECO:0007669"/>
    <property type="project" value="TreeGrafter"/>
</dbReference>